<dbReference type="Proteomes" id="UP000217999">
    <property type="component" value="Unassembled WGS sequence"/>
</dbReference>
<evidence type="ECO:0000259" key="5">
    <source>
        <dbReference type="PROSITE" id="PS50850"/>
    </source>
</evidence>
<feature type="transmembrane region" description="Helical" evidence="4">
    <location>
        <begin position="372"/>
        <end position="390"/>
    </location>
</feature>
<sequence>MSEHTAATRPCALAVALAGLLALAIAMGLGRFAFTPMLPLMVRDGLLDLRQGSWLATLNYLGYLLGALACMVLPWLLRQPQRLRAWGPWLLLAGLAATAVLLLLMALPLAWLWPGVRLLAGVASAVAFVHTSGWCLEQLAMRRAGQLGGIVFSGPGIGILASGLMAWALQARPALLTWAVQALAAVVMAAWVLRVVWRSGALQRAASSAAADTADAAAASAAPSASAAPAATPAPSTAPATASAQPAAWTAQPWLLALAYGLAGFGYIITATYLPVIAQGVIPGSRWIAWFWPIFGACVALGAASTGLIPARVDRRWLLLLCHLLQACGVVLPLLLPNATGFVLGSALLGLPFTAITLFGMQEARRLRPAQATAFMGSLTALYGLGQIAGPPLVVQLLHGAASQQQGFALALWVAAAGLLAGALLYGLMLALERRRLHAPR</sequence>
<feature type="transmembrane region" description="Helical" evidence="4">
    <location>
        <begin position="148"/>
        <end position="169"/>
    </location>
</feature>
<protein>
    <submittedName>
        <fullName evidence="6">MFS transporter</fullName>
    </submittedName>
</protein>
<feature type="transmembrane region" description="Helical" evidence="4">
    <location>
        <begin position="290"/>
        <end position="310"/>
    </location>
</feature>
<dbReference type="RefSeq" id="WP_095549307.1">
    <property type="nucleotide sequence ID" value="NZ_NSJF01000002.1"/>
</dbReference>
<dbReference type="InterPro" id="IPR036259">
    <property type="entry name" value="MFS_trans_sf"/>
</dbReference>
<keyword evidence="2 4" id="KW-1133">Transmembrane helix</keyword>
<dbReference type="Gene3D" id="1.20.1250.20">
    <property type="entry name" value="MFS general substrate transporter like domains"/>
    <property type="match status" value="2"/>
</dbReference>
<keyword evidence="1 4" id="KW-0812">Transmembrane</keyword>
<evidence type="ECO:0000313" key="7">
    <source>
        <dbReference type="Proteomes" id="UP000217999"/>
    </source>
</evidence>
<evidence type="ECO:0000256" key="3">
    <source>
        <dbReference type="ARBA" id="ARBA00023136"/>
    </source>
</evidence>
<dbReference type="EMBL" id="NSJF01000002">
    <property type="protein sequence ID" value="PAT35182.1"/>
    <property type="molecule type" value="Genomic_DNA"/>
</dbReference>
<evidence type="ECO:0000256" key="1">
    <source>
        <dbReference type="ARBA" id="ARBA00022692"/>
    </source>
</evidence>
<evidence type="ECO:0000313" key="6">
    <source>
        <dbReference type="EMBL" id="PAT35182.1"/>
    </source>
</evidence>
<evidence type="ECO:0000256" key="4">
    <source>
        <dbReference type="SAM" id="Phobius"/>
    </source>
</evidence>
<name>A0A2A2ABQ3_9BURK</name>
<feature type="transmembrane region" description="Helical" evidence="4">
    <location>
        <begin position="89"/>
        <end position="112"/>
    </location>
</feature>
<dbReference type="InterPro" id="IPR020846">
    <property type="entry name" value="MFS_dom"/>
</dbReference>
<dbReference type="SUPFAM" id="SSF103473">
    <property type="entry name" value="MFS general substrate transporter"/>
    <property type="match status" value="1"/>
</dbReference>
<dbReference type="PANTHER" id="PTHR23537:SF1">
    <property type="entry name" value="SUGAR TRANSPORTER"/>
    <property type="match status" value="1"/>
</dbReference>
<dbReference type="PROSITE" id="PS50850">
    <property type="entry name" value="MFS"/>
    <property type="match status" value="1"/>
</dbReference>
<feature type="transmembrane region" description="Helical" evidence="4">
    <location>
        <begin position="342"/>
        <end position="360"/>
    </location>
</feature>
<keyword evidence="3 4" id="KW-0472">Membrane</keyword>
<gene>
    <name evidence="6" type="ORF">CK620_04560</name>
</gene>
<feature type="transmembrane region" description="Helical" evidence="4">
    <location>
        <begin position="118"/>
        <end position="136"/>
    </location>
</feature>
<feature type="transmembrane region" description="Helical" evidence="4">
    <location>
        <begin position="175"/>
        <end position="197"/>
    </location>
</feature>
<feature type="transmembrane region" description="Helical" evidence="4">
    <location>
        <begin position="410"/>
        <end position="432"/>
    </location>
</feature>
<feature type="transmembrane region" description="Helical" evidence="4">
    <location>
        <begin position="317"/>
        <end position="336"/>
    </location>
</feature>
<feature type="transmembrane region" description="Helical" evidence="4">
    <location>
        <begin position="254"/>
        <end position="278"/>
    </location>
</feature>
<reference evidence="6 7" key="1">
    <citation type="submission" date="2017-08" db="EMBL/GenBank/DDBJ databases">
        <title>WGS of Clinical strains of the CDC Group NO-1 linked to zoonotic infections in humans.</title>
        <authorList>
            <person name="Bernier A.-M."/>
            <person name="Bernard K."/>
        </authorList>
    </citation>
    <scope>NUCLEOTIDE SEQUENCE [LARGE SCALE GENOMIC DNA]</scope>
    <source>
        <strain evidence="6 7">NML03-0146</strain>
    </source>
</reference>
<dbReference type="GO" id="GO:0005886">
    <property type="term" value="C:plasma membrane"/>
    <property type="evidence" value="ECO:0007669"/>
    <property type="project" value="TreeGrafter"/>
</dbReference>
<evidence type="ECO:0000256" key="2">
    <source>
        <dbReference type="ARBA" id="ARBA00022989"/>
    </source>
</evidence>
<dbReference type="PANTHER" id="PTHR23537">
    <property type="match status" value="1"/>
</dbReference>
<accession>A0A2A2ABQ3</accession>
<feature type="transmembrane region" description="Helical" evidence="4">
    <location>
        <begin position="12"/>
        <end position="34"/>
    </location>
</feature>
<proteinExistence type="predicted"/>
<feature type="transmembrane region" description="Helical" evidence="4">
    <location>
        <begin position="54"/>
        <end position="77"/>
    </location>
</feature>
<comment type="caution">
    <text evidence="6">The sequence shown here is derived from an EMBL/GenBank/DDBJ whole genome shotgun (WGS) entry which is preliminary data.</text>
</comment>
<organism evidence="6 7">
    <name type="scientific">Vandammella animalimorsus</name>
    <dbReference type="NCBI Taxonomy" id="2029117"/>
    <lineage>
        <taxon>Bacteria</taxon>
        <taxon>Pseudomonadati</taxon>
        <taxon>Pseudomonadota</taxon>
        <taxon>Betaproteobacteria</taxon>
        <taxon>Burkholderiales</taxon>
        <taxon>Comamonadaceae</taxon>
        <taxon>Vandammella</taxon>
    </lineage>
</organism>
<feature type="domain" description="Major facilitator superfamily (MFS) profile" evidence="5">
    <location>
        <begin position="252"/>
        <end position="441"/>
    </location>
</feature>
<dbReference type="Pfam" id="PF06779">
    <property type="entry name" value="MFS_4"/>
    <property type="match status" value="2"/>
</dbReference>
<dbReference type="InterPro" id="IPR010645">
    <property type="entry name" value="MFS_4"/>
</dbReference>
<dbReference type="AlphaFoldDB" id="A0A2A2ABQ3"/>
<dbReference type="GO" id="GO:0022857">
    <property type="term" value="F:transmembrane transporter activity"/>
    <property type="evidence" value="ECO:0007669"/>
    <property type="project" value="InterPro"/>
</dbReference>